<dbReference type="Pfam" id="PF00201">
    <property type="entry name" value="UDPGT"/>
    <property type="match status" value="1"/>
</dbReference>
<dbReference type="PROSITE" id="PS00375">
    <property type="entry name" value="UDPGT"/>
    <property type="match status" value="1"/>
</dbReference>
<evidence type="ECO:0000256" key="4">
    <source>
        <dbReference type="RuleBase" id="RU362057"/>
    </source>
</evidence>
<evidence type="ECO:0000256" key="1">
    <source>
        <dbReference type="ARBA" id="ARBA00009995"/>
    </source>
</evidence>
<organism evidence="5 6">
    <name type="scientific">Striga asiatica</name>
    <name type="common">Asiatic witchweed</name>
    <name type="synonym">Buchnera asiatica</name>
    <dbReference type="NCBI Taxonomy" id="4170"/>
    <lineage>
        <taxon>Eukaryota</taxon>
        <taxon>Viridiplantae</taxon>
        <taxon>Streptophyta</taxon>
        <taxon>Embryophyta</taxon>
        <taxon>Tracheophyta</taxon>
        <taxon>Spermatophyta</taxon>
        <taxon>Magnoliopsida</taxon>
        <taxon>eudicotyledons</taxon>
        <taxon>Gunneridae</taxon>
        <taxon>Pentapetalae</taxon>
        <taxon>asterids</taxon>
        <taxon>lamiids</taxon>
        <taxon>Lamiales</taxon>
        <taxon>Orobanchaceae</taxon>
        <taxon>Buchnereae</taxon>
        <taxon>Striga</taxon>
    </lineage>
</organism>
<keyword evidence="6" id="KW-1185">Reference proteome</keyword>
<evidence type="ECO:0000313" key="6">
    <source>
        <dbReference type="Proteomes" id="UP000325081"/>
    </source>
</evidence>
<dbReference type="OrthoDB" id="5835829at2759"/>
<dbReference type="EC" id="2.4.1.-" evidence="4"/>
<dbReference type="FunFam" id="3.40.50.2000:FF:000056">
    <property type="entry name" value="Glycosyltransferase"/>
    <property type="match status" value="1"/>
</dbReference>
<dbReference type="InterPro" id="IPR002213">
    <property type="entry name" value="UDP_glucos_trans"/>
</dbReference>
<keyword evidence="3" id="KW-0328">Glycosyltransferase</keyword>
<keyword evidence="2 3" id="KW-0808">Transferase</keyword>
<dbReference type="PANTHER" id="PTHR48048">
    <property type="entry name" value="GLYCOSYLTRANSFERASE"/>
    <property type="match status" value="1"/>
</dbReference>
<dbReference type="InterPro" id="IPR050481">
    <property type="entry name" value="UDP-glycosyltransf_plant"/>
</dbReference>
<comment type="caution">
    <text evidence="5">The sequence shown here is derived from an EMBL/GenBank/DDBJ whole genome shotgun (WGS) entry which is preliminary data.</text>
</comment>
<sequence>MAEGEPLQLVCVPWPVMGHVQIVELAKLILRRQNLLPRGKTLSITVLLMKIPDSIDTVSGSYADLLSSSPSSTPGLHFFQLPQTDPTPEWSSKTRGYFIHSLVLSQKSNISDFLKAHRSNIAGLLVDMLCTSMIRVAEDFGLPAYVFFTSPASFLGAMLHCQTLHDEQNQDVPGLKNLKTGIRIPSFEKPVPPEVMSLVLVDERQWLDRFLHYARDYRRAKGILVNTFTDLETDAIASFSLGSAYGNRPVPPVYPVGPILNRGPCLNRPAALGWLDEQPPGSVLFVCFGSQGSLDEEQVRELAVGLERSGTRFLWALRRRSSGSAGFPSEYADYEGVLPEGFLGRTGSKGRVVGWVPQLEVLENRAVGGFVCHCGWNSVLESLWCGVPMATWPLHAEQQMNAFQLARELGLAVEISLRYRERGGEDGRLVAAEEIENGIRAVMERGSEVRRRVVEMRERARASVSEGGPSWVCLHRFVKECLTTGDELE</sequence>
<dbReference type="AlphaFoldDB" id="A0A5A7QTJ4"/>
<dbReference type="PANTHER" id="PTHR48048:SF35">
    <property type="entry name" value="UDP-GLYCOSYLTRANSFERASES DOMAIN-CONTAINING PROTEIN"/>
    <property type="match status" value="1"/>
</dbReference>
<protein>
    <recommendedName>
        <fullName evidence="4">Glycosyltransferase</fullName>
        <ecNumber evidence="4">2.4.1.-</ecNumber>
    </recommendedName>
</protein>
<proteinExistence type="inferred from homology"/>
<accession>A0A5A7QTJ4</accession>
<dbReference type="SUPFAM" id="SSF53756">
    <property type="entry name" value="UDP-Glycosyltransferase/glycogen phosphorylase"/>
    <property type="match status" value="1"/>
</dbReference>
<reference evidence="6" key="1">
    <citation type="journal article" date="2019" name="Curr. Biol.">
        <title>Genome Sequence of Striga asiatica Provides Insight into the Evolution of Plant Parasitism.</title>
        <authorList>
            <person name="Yoshida S."/>
            <person name="Kim S."/>
            <person name="Wafula E.K."/>
            <person name="Tanskanen J."/>
            <person name="Kim Y.M."/>
            <person name="Honaas L."/>
            <person name="Yang Z."/>
            <person name="Spallek T."/>
            <person name="Conn C.E."/>
            <person name="Ichihashi Y."/>
            <person name="Cheong K."/>
            <person name="Cui S."/>
            <person name="Der J.P."/>
            <person name="Gundlach H."/>
            <person name="Jiao Y."/>
            <person name="Hori C."/>
            <person name="Ishida J.K."/>
            <person name="Kasahara H."/>
            <person name="Kiba T."/>
            <person name="Kim M.S."/>
            <person name="Koo N."/>
            <person name="Laohavisit A."/>
            <person name="Lee Y.H."/>
            <person name="Lumba S."/>
            <person name="McCourt P."/>
            <person name="Mortimer J.C."/>
            <person name="Mutuku J.M."/>
            <person name="Nomura T."/>
            <person name="Sasaki-Sekimoto Y."/>
            <person name="Seto Y."/>
            <person name="Wang Y."/>
            <person name="Wakatake T."/>
            <person name="Sakakibara H."/>
            <person name="Demura T."/>
            <person name="Yamaguchi S."/>
            <person name="Yoneyama K."/>
            <person name="Manabe R.I."/>
            <person name="Nelson D.C."/>
            <person name="Schulman A.H."/>
            <person name="Timko M.P."/>
            <person name="dePamphilis C.W."/>
            <person name="Choi D."/>
            <person name="Shirasu K."/>
        </authorList>
    </citation>
    <scope>NUCLEOTIDE SEQUENCE [LARGE SCALE GENOMIC DNA]</scope>
    <source>
        <strain evidence="6">cv. UVA1</strain>
    </source>
</reference>
<dbReference type="CDD" id="cd03784">
    <property type="entry name" value="GT1_Gtf-like"/>
    <property type="match status" value="1"/>
</dbReference>
<dbReference type="InterPro" id="IPR035595">
    <property type="entry name" value="UDP_glycos_trans_CS"/>
</dbReference>
<evidence type="ECO:0000256" key="2">
    <source>
        <dbReference type="ARBA" id="ARBA00022679"/>
    </source>
</evidence>
<evidence type="ECO:0000256" key="3">
    <source>
        <dbReference type="RuleBase" id="RU003718"/>
    </source>
</evidence>
<gene>
    <name evidence="5" type="ORF">STAS_25397</name>
</gene>
<evidence type="ECO:0000313" key="5">
    <source>
        <dbReference type="EMBL" id="GER48242.1"/>
    </source>
</evidence>
<dbReference type="Proteomes" id="UP000325081">
    <property type="component" value="Unassembled WGS sequence"/>
</dbReference>
<name>A0A5A7QTJ4_STRAF</name>
<comment type="similarity">
    <text evidence="1 3">Belongs to the UDP-glycosyltransferase family.</text>
</comment>
<dbReference type="EMBL" id="BKCP01008181">
    <property type="protein sequence ID" value="GER48242.1"/>
    <property type="molecule type" value="Genomic_DNA"/>
</dbReference>
<dbReference type="GO" id="GO:0035251">
    <property type="term" value="F:UDP-glucosyltransferase activity"/>
    <property type="evidence" value="ECO:0007669"/>
    <property type="project" value="InterPro"/>
</dbReference>
<dbReference type="Gene3D" id="3.40.50.2000">
    <property type="entry name" value="Glycogen Phosphorylase B"/>
    <property type="match status" value="2"/>
</dbReference>